<dbReference type="Proteomes" id="UP000287394">
    <property type="component" value="Chromosome"/>
</dbReference>
<keyword evidence="6" id="KW-1185">Reference proteome</keyword>
<dbReference type="FunCoup" id="A0A402CSY4">
    <property type="interactions" value="83"/>
</dbReference>
<gene>
    <name evidence="4 5" type="primary">fliE</name>
    <name evidence="5" type="ORF">CCAX7_29690</name>
</gene>
<dbReference type="NCBIfam" id="TIGR00205">
    <property type="entry name" value="fliE"/>
    <property type="match status" value="1"/>
</dbReference>
<dbReference type="EMBL" id="AP025739">
    <property type="protein sequence ID" value="BDI30918.1"/>
    <property type="molecule type" value="Genomic_DNA"/>
</dbReference>
<dbReference type="GO" id="GO:0071973">
    <property type="term" value="P:bacterial-type flagellum-dependent cell motility"/>
    <property type="evidence" value="ECO:0007669"/>
    <property type="project" value="InterPro"/>
</dbReference>
<dbReference type="OrthoDB" id="9812413at2"/>
<keyword evidence="5" id="KW-0282">Flagellum</keyword>
<reference evidence="5 6" key="1">
    <citation type="journal article" date="2019" name="Int. J. Syst. Evol. Microbiol.">
        <title>Capsulimonas corticalis gen. nov., sp. nov., an aerobic capsulated bacterium, of a novel bacterial order, Capsulimonadales ord. nov., of the class Armatimonadia of the phylum Armatimonadetes.</title>
        <authorList>
            <person name="Li J."/>
            <person name="Kudo C."/>
            <person name="Tonouchi A."/>
        </authorList>
    </citation>
    <scope>NUCLEOTIDE SEQUENCE [LARGE SCALE GENOMIC DNA]</scope>
    <source>
        <strain evidence="5 6">AX-7</strain>
    </source>
</reference>
<keyword evidence="3 4" id="KW-0975">Bacterial flagellum</keyword>
<dbReference type="KEGG" id="ccot:CCAX7_29690"/>
<evidence type="ECO:0000313" key="6">
    <source>
        <dbReference type="Proteomes" id="UP000287394"/>
    </source>
</evidence>
<evidence type="ECO:0000256" key="4">
    <source>
        <dbReference type="HAMAP-Rule" id="MF_00724"/>
    </source>
</evidence>
<keyword evidence="5" id="KW-0966">Cell projection</keyword>
<evidence type="ECO:0000313" key="5">
    <source>
        <dbReference type="EMBL" id="BDI30918.1"/>
    </source>
</evidence>
<dbReference type="HAMAP" id="MF_00724">
    <property type="entry name" value="FliE"/>
    <property type="match status" value="1"/>
</dbReference>
<sequence>MMNLFSPIAASGTISPAGLGQAAASLMGGAGDPNALTPSFSQTLVSAMNSVNTAQNHAGALAQDFAVGKTSDIHGVMIASEQATVALQMTTQIRNKVVEAYQEVMRMSM</sequence>
<organism evidence="5 6">
    <name type="scientific">Capsulimonas corticalis</name>
    <dbReference type="NCBI Taxonomy" id="2219043"/>
    <lineage>
        <taxon>Bacteria</taxon>
        <taxon>Bacillati</taxon>
        <taxon>Armatimonadota</taxon>
        <taxon>Armatimonadia</taxon>
        <taxon>Capsulimonadales</taxon>
        <taxon>Capsulimonadaceae</taxon>
        <taxon>Capsulimonas</taxon>
    </lineage>
</organism>
<evidence type="ECO:0000256" key="3">
    <source>
        <dbReference type="ARBA" id="ARBA00023143"/>
    </source>
</evidence>
<dbReference type="RefSeq" id="WP_119320503.1">
    <property type="nucleotide sequence ID" value="NZ_AP025739.1"/>
</dbReference>
<name>A0A402CSY4_9BACT</name>
<dbReference type="GO" id="GO:0005198">
    <property type="term" value="F:structural molecule activity"/>
    <property type="evidence" value="ECO:0007669"/>
    <property type="project" value="UniProtKB-UniRule"/>
</dbReference>
<dbReference type="PRINTS" id="PR01006">
    <property type="entry name" value="FLGHOOKFLIE"/>
</dbReference>
<evidence type="ECO:0000256" key="1">
    <source>
        <dbReference type="ARBA" id="ARBA00004117"/>
    </source>
</evidence>
<keyword evidence="5" id="KW-0969">Cilium</keyword>
<evidence type="ECO:0000256" key="2">
    <source>
        <dbReference type="ARBA" id="ARBA00009272"/>
    </source>
</evidence>
<dbReference type="GO" id="GO:0009425">
    <property type="term" value="C:bacterial-type flagellum basal body"/>
    <property type="evidence" value="ECO:0007669"/>
    <property type="project" value="UniProtKB-SubCell"/>
</dbReference>
<dbReference type="AlphaFoldDB" id="A0A402CSY4"/>
<dbReference type="InterPro" id="IPR001624">
    <property type="entry name" value="FliE"/>
</dbReference>
<proteinExistence type="inferred from homology"/>
<dbReference type="Pfam" id="PF02049">
    <property type="entry name" value="FliE"/>
    <property type="match status" value="1"/>
</dbReference>
<accession>A0A402CSY4</accession>
<protein>
    <recommendedName>
        <fullName evidence="4">Flagellar hook-basal body complex protein FliE</fullName>
    </recommendedName>
</protein>
<comment type="similarity">
    <text evidence="2 4">Belongs to the FliE family.</text>
</comment>
<dbReference type="PANTHER" id="PTHR34653:SF1">
    <property type="entry name" value="FLAGELLAR HOOK-BASAL BODY COMPLEX PROTEIN FLIE"/>
    <property type="match status" value="1"/>
</dbReference>
<dbReference type="PANTHER" id="PTHR34653">
    <property type="match status" value="1"/>
</dbReference>
<dbReference type="GO" id="GO:0003774">
    <property type="term" value="F:cytoskeletal motor activity"/>
    <property type="evidence" value="ECO:0007669"/>
    <property type="project" value="InterPro"/>
</dbReference>
<comment type="subcellular location">
    <subcellularLocation>
        <location evidence="1 4">Bacterial flagellum basal body</location>
    </subcellularLocation>
</comment>